<dbReference type="EMBL" id="QJUP01000025">
    <property type="protein sequence ID" value="TBU92026.1"/>
    <property type="molecule type" value="Genomic_DNA"/>
</dbReference>
<dbReference type="AlphaFoldDB" id="A0A4Q9R060"/>
<dbReference type="SMART" id="SM00091">
    <property type="entry name" value="PAS"/>
    <property type="match status" value="2"/>
</dbReference>
<dbReference type="Gene3D" id="3.30.450.20">
    <property type="entry name" value="PAS domain"/>
    <property type="match status" value="2"/>
</dbReference>
<dbReference type="NCBIfam" id="TIGR00229">
    <property type="entry name" value="sensory_box"/>
    <property type="match status" value="2"/>
</dbReference>
<dbReference type="RefSeq" id="WP_131186130.1">
    <property type="nucleotide sequence ID" value="NZ_QJUO01000048.1"/>
</dbReference>
<dbReference type="GO" id="GO:0004673">
    <property type="term" value="F:protein histidine kinase activity"/>
    <property type="evidence" value="ECO:0007669"/>
    <property type="project" value="UniProtKB-EC"/>
</dbReference>
<evidence type="ECO:0000256" key="2">
    <source>
        <dbReference type="ARBA" id="ARBA00012438"/>
    </source>
</evidence>
<comment type="caution">
    <text evidence="7">The sequence shown here is derived from an EMBL/GenBank/DDBJ whole genome shotgun (WGS) entry which is preliminary data.</text>
</comment>
<evidence type="ECO:0000256" key="4">
    <source>
        <dbReference type="ARBA" id="ARBA00022679"/>
    </source>
</evidence>
<dbReference type="EC" id="2.7.13.3" evidence="2"/>
<dbReference type="Pfam" id="PF08447">
    <property type="entry name" value="PAS_3"/>
    <property type="match status" value="2"/>
</dbReference>
<dbReference type="PROSITE" id="PS50112">
    <property type="entry name" value="PAS"/>
    <property type="match status" value="2"/>
</dbReference>
<dbReference type="SUPFAM" id="SSF55785">
    <property type="entry name" value="PYP-like sensor domain (PAS domain)"/>
    <property type="match status" value="2"/>
</dbReference>
<reference evidence="7 8" key="1">
    <citation type="submission" date="2018-06" db="EMBL/GenBank/DDBJ databases">
        <title>Three novel Pseudomonas species isolated from symptomatic oak.</title>
        <authorList>
            <person name="Bueno-Gonzalez V."/>
            <person name="Brady C."/>
        </authorList>
    </citation>
    <scope>NUCLEOTIDE SEQUENCE [LARGE SCALE GENOMIC DNA]</scope>
    <source>
        <strain evidence="7 8">P17C</strain>
    </source>
</reference>
<dbReference type="PANTHER" id="PTHR43304">
    <property type="entry name" value="PHYTOCHROME-LIKE PROTEIN CPH1"/>
    <property type="match status" value="1"/>
</dbReference>
<feature type="domain" description="PAS" evidence="6">
    <location>
        <begin position="132"/>
        <end position="207"/>
    </location>
</feature>
<evidence type="ECO:0000313" key="8">
    <source>
        <dbReference type="Proteomes" id="UP000292639"/>
    </source>
</evidence>
<evidence type="ECO:0000256" key="5">
    <source>
        <dbReference type="ARBA" id="ARBA00022777"/>
    </source>
</evidence>
<evidence type="ECO:0000313" key="7">
    <source>
        <dbReference type="EMBL" id="TBU92026.1"/>
    </source>
</evidence>
<keyword evidence="5" id="KW-0418">Kinase</keyword>
<name>A0A4Q9R060_9GAMM</name>
<dbReference type="InterPro" id="IPR000014">
    <property type="entry name" value="PAS"/>
</dbReference>
<keyword evidence="3" id="KW-0597">Phosphoprotein</keyword>
<accession>A0A4Q9R060</accession>
<dbReference type="InterPro" id="IPR013655">
    <property type="entry name" value="PAS_fold_3"/>
</dbReference>
<proteinExistence type="predicted"/>
<dbReference type="Proteomes" id="UP000292639">
    <property type="component" value="Unassembled WGS sequence"/>
</dbReference>
<dbReference type="CDD" id="cd00130">
    <property type="entry name" value="PAS"/>
    <property type="match status" value="2"/>
</dbReference>
<protein>
    <recommendedName>
        <fullName evidence="2">histidine kinase</fullName>
        <ecNumber evidence="2">2.7.13.3</ecNumber>
    </recommendedName>
</protein>
<dbReference type="InterPro" id="IPR035965">
    <property type="entry name" value="PAS-like_dom_sf"/>
</dbReference>
<feature type="domain" description="PAS" evidence="6">
    <location>
        <begin position="20"/>
        <end position="82"/>
    </location>
</feature>
<keyword evidence="4" id="KW-0808">Transferase</keyword>
<gene>
    <name evidence="7" type="ORF">DNJ96_15710</name>
</gene>
<dbReference type="PANTHER" id="PTHR43304:SF1">
    <property type="entry name" value="PAC DOMAIN-CONTAINING PROTEIN"/>
    <property type="match status" value="1"/>
</dbReference>
<evidence type="ECO:0000256" key="3">
    <source>
        <dbReference type="ARBA" id="ARBA00022553"/>
    </source>
</evidence>
<keyword evidence="8" id="KW-1185">Reference proteome</keyword>
<sequence>MKLIQACRRLFSLQPADEDFDDLPLALLFLDAGGWIRRANRGWRELSGYRADECLRRELGEFLHIEDRPLWLRGLQALRDGQPQWSGSLRCLSSCGELRWVELRLGRRASGLVASLLDISPQVPQRQQLQAHHRSLSNLLDGLPMMVYRCRNNRHWSMEYVSAGCRELTGYTPEQLIDSHRLNFNSLIHPQDRERVWRTVQDGLRGRRPFAFDYRLVCADGSEKQVSERGCGIYSDLGEVLGLEGVVMDAPANAGAKEAMVELYGVGAAAPAKLS</sequence>
<comment type="catalytic activity">
    <reaction evidence="1">
        <text>ATP + protein L-histidine = ADP + protein N-phospho-L-histidine.</text>
        <dbReference type="EC" id="2.7.13.3"/>
    </reaction>
</comment>
<evidence type="ECO:0000259" key="6">
    <source>
        <dbReference type="PROSITE" id="PS50112"/>
    </source>
</evidence>
<organism evidence="7 8">
    <name type="scientific">Stutzerimonas kirkiae</name>
    <dbReference type="NCBI Taxonomy" id="2211392"/>
    <lineage>
        <taxon>Bacteria</taxon>
        <taxon>Pseudomonadati</taxon>
        <taxon>Pseudomonadota</taxon>
        <taxon>Gammaproteobacteria</taxon>
        <taxon>Pseudomonadales</taxon>
        <taxon>Pseudomonadaceae</taxon>
        <taxon>Stutzerimonas</taxon>
    </lineage>
</organism>
<dbReference type="OrthoDB" id="344644at2"/>
<evidence type="ECO:0000256" key="1">
    <source>
        <dbReference type="ARBA" id="ARBA00000085"/>
    </source>
</evidence>
<dbReference type="InterPro" id="IPR052162">
    <property type="entry name" value="Sensor_kinase/Photoreceptor"/>
</dbReference>